<comment type="caution">
    <text evidence="9">The sequence shown here is derived from an EMBL/GenBank/DDBJ whole genome shotgun (WGS) entry which is preliminary data.</text>
</comment>
<dbReference type="PANTHER" id="PTHR31194">
    <property type="entry name" value="SHN SHINE , DNA BINDING / TRANSCRIPTION FACTOR"/>
    <property type="match status" value="1"/>
</dbReference>
<evidence type="ECO:0000256" key="5">
    <source>
        <dbReference type="ARBA" id="ARBA00023163"/>
    </source>
</evidence>
<evidence type="ECO:0000259" key="8">
    <source>
        <dbReference type="PROSITE" id="PS51032"/>
    </source>
</evidence>
<comment type="subcellular location">
    <subcellularLocation>
        <location evidence="1">Nucleus</location>
    </subcellularLocation>
</comment>
<keyword evidence="3" id="KW-0805">Transcription regulation</keyword>
<name>A0A7J7HMD6_CAMSI</name>
<dbReference type="GO" id="GO:0003677">
    <property type="term" value="F:DNA binding"/>
    <property type="evidence" value="ECO:0007669"/>
    <property type="project" value="UniProtKB-KW"/>
</dbReference>
<evidence type="ECO:0000256" key="3">
    <source>
        <dbReference type="ARBA" id="ARBA00023015"/>
    </source>
</evidence>
<dbReference type="Pfam" id="PF00847">
    <property type="entry name" value="AP2"/>
    <property type="match status" value="1"/>
</dbReference>
<reference evidence="9 10" key="2">
    <citation type="submission" date="2020-07" db="EMBL/GenBank/DDBJ databases">
        <title>Genome assembly of wild tea tree DASZ reveals pedigree and selection history of tea varieties.</title>
        <authorList>
            <person name="Zhang W."/>
        </authorList>
    </citation>
    <scope>NUCLEOTIDE SEQUENCE [LARGE SCALE GENOMIC DNA]</scope>
    <source>
        <strain evidence="10">cv. G240</strain>
        <tissue evidence="9">Leaf</tissue>
    </source>
</reference>
<feature type="region of interest" description="Disordered" evidence="7">
    <location>
        <begin position="176"/>
        <end position="229"/>
    </location>
</feature>
<dbReference type="PRINTS" id="PR00367">
    <property type="entry name" value="ETHRSPELEMNT"/>
</dbReference>
<keyword evidence="5" id="KW-0804">Transcription</keyword>
<dbReference type="Gene3D" id="3.30.730.10">
    <property type="entry name" value="AP2/ERF domain"/>
    <property type="match status" value="1"/>
</dbReference>
<dbReference type="SUPFAM" id="SSF54171">
    <property type="entry name" value="DNA-binding domain"/>
    <property type="match status" value="1"/>
</dbReference>
<evidence type="ECO:0000256" key="2">
    <source>
        <dbReference type="ARBA" id="ARBA00022821"/>
    </source>
</evidence>
<evidence type="ECO:0000256" key="4">
    <source>
        <dbReference type="ARBA" id="ARBA00023125"/>
    </source>
</evidence>
<keyword evidence="6" id="KW-0539">Nucleus</keyword>
<evidence type="ECO:0000313" key="9">
    <source>
        <dbReference type="EMBL" id="KAF5953116.1"/>
    </source>
</evidence>
<dbReference type="InterPro" id="IPR001471">
    <property type="entry name" value="AP2/ERF_dom"/>
</dbReference>
<dbReference type="Proteomes" id="UP000593564">
    <property type="component" value="Unassembled WGS sequence"/>
</dbReference>
<evidence type="ECO:0000256" key="1">
    <source>
        <dbReference type="ARBA" id="ARBA00004123"/>
    </source>
</evidence>
<reference evidence="10" key="1">
    <citation type="journal article" date="2020" name="Nat. Commun.">
        <title>Genome assembly of wild tea tree DASZ reveals pedigree and selection history of tea varieties.</title>
        <authorList>
            <person name="Zhang W."/>
            <person name="Zhang Y."/>
            <person name="Qiu H."/>
            <person name="Guo Y."/>
            <person name="Wan H."/>
            <person name="Zhang X."/>
            <person name="Scossa F."/>
            <person name="Alseekh S."/>
            <person name="Zhang Q."/>
            <person name="Wang P."/>
            <person name="Xu L."/>
            <person name="Schmidt M.H."/>
            <person name="Jia X."/>
            <person name="Li D."/>
            <person name="Zhu A."/>
            <person name="Guo F."/>
            <person name="Chen W."/>
            <person name="Ni D."/>
            <person name="Usadel B."/>
            <person name="Fernie A.R."/>
            <person name="Wen W."/>
        </authorList>
    </citation>
    <scope>NUCLEOTIDE SEQUENCE [LARGE SCALE GENOMIC DNA]</scope>
    <source>
        <strain evidence="10">cv. G240</strain>
    </source>
</reference>
<dbReference type="InterPro" id="IPR050913">
    <property type="entry name" value="AP2/ERF_ERF"/>
</dbReference>
<evidence type="ECO:0000256" key="7">
    <source>
        <dbReference type="SAM" id="MobiDB-lite"/>
    </source>
</evidence>
<evidence type="ECO:0000256" key="6">
    <source>
        <dbReference type="ARBA" id="ARBA00023242"/>
    </source>
</evidence>
<dbReference type="InterPro" id="IPR036955">
    <property type="entry name" value="AP2/ERF_dom_sf"/>
</dbReference>
<protein>
    <recommendedName>
        <fullName evidence="8">AP2/ERF domain-containing protein</fullName>
    </recommendedName>
</protein>
<dbReference type="EMBL" id="JACBKZ010000004">
    <property type="protein sequence ID" value="KAF5953116.1"/>
    <property type="molecule type" value="Genomic_DNA"/>
</dbReference>
<dbReference type="GO" id="GO:0005634">
    <property type="term" value="C:nucleus"/>
    <property type="evidence" value="ECO:0007669"/>
    <property type="project" value="UniProtKB-SubCell"/>
</dbReference>
<feature type="domain" description="AP2/ERF" evidence="8">
    <location>
        <begin position="121"/>
        <end position="178"/>
    </location>
</feature>
<dbReference type="GO" id="GO:0003700">
    <property type="term" value="F:DNA-binding transcription factor activity"/>
    <property type="evidence" value="ECO:0007669"/>
    <property type="project" value="InterPro"/>
</dbReference>
<dbReference type="PROSITE" id="PS51032">
    <property type="entry name" value="AP2_ERF"/>
    <property type="match status" value="1"/>
</dbReference>
<dbReference type="FunFam" id="3.30.730.10:FF:000001">
    <property type="entry name" value="Ethylene-responsive transcription factor 2"/>
    <property type="match status" value="1"/>
</dbReference>
<organism evidence="9 10">
    <name type="scientific">Camellia sinensis</name>
    <name type="common">Tea plant</name>
    <name type="synonym">Thea sinensis</name>
    <dbReference type="NCBI Taxonomy" id="4442"/>
    <lineage>
        <taxon>Eukaryota</taxon>
        <taxon>Viridiplantae</taxon>
        <taxon>Streptophyta</taxon>
        <taxon>Embryophyta</taxon>
        <taxon>Tracheophyta</taxon>
        <taxon>Spermatophyta</taxon>
        <taxon>Magnoliopsida</taxon>
        <taxon>eudicotyledons</taxon>
        <taxon>Gunneridae</taxon>
        <taxon>Pentapetalae</taxon>
        <taxon>asterids</taxon>
        <taxon>Ericales</taxon>
        <taxon>Theaceae</taxon>
        <taxon>Camellia</taxon>
    </lineage>
</organism>
<accession>A0A7J7HMD6</accession>
<evidence type="ECO:0000313" key="10">
    <source>
        <dbReference type="Proteomes" id="UP000593564"/>
    </source>
</evidence>
<sequence length="320" mass="35864">MNRNVSSPIKFTEHRDVTFKLVPPKSKQFPVEMSAKPPRVVRIYVTDGDATDSSSGEEDFNLNVRRWRVKKHVSEIRIEDCCDDENRSGGRVNKKKRPNRPRKEANKPKNRIPAATAEGRKFRGVRQRPWGKWAAEIRDPVRRARVWLGTYNTAEEAAMVYDKAAIQIRGPDALTNFIKPPARAPPPPANSPPPPPPPEIDLAAVSGYDSGKESRNVSSPTSVLRFSPPEEAEPPVAVAEIGSVVDDCLPLDQCFLNDFFDFRSPSPMLFEEVRVSLPEIDSVLGTDLCDISSVSLNLDDDFRSISWNVDDFFQDPLVLV</sequence>
<keyword evidence="4" id="KW-0238">DNA-binding</keyword>
<proteinExistence type="predicted"/>
<dbReference type="SMART" id="SM00380">
    <property type="entry name" value="AP2"/>
    <property type="match status" value="1"/>
</dbReference>
<dbReference type="PANTHER" id="PTHR31194:SF140">
    <property type="entry name" value="ETHYLENE-RESPONSIVE TRANSCRIPTION FACTOR CRF2"/>
    <property type="match status" value="1"/>
</dbReference>
<feature type="region of interest" description="Disordered" evidence="7">
    <location>
        <begin position="83"/>
        <end position="120"/>
    </location>
</feature>
<keyword evidence="10" id="KW-1185">Reference proteome</keyword>
<gene>
    <name evidence="9" type="ORF">HYC85_011060</name>
</gene>
<dbReference type="GO" id="GO:0006952">
    <property type="term" value="P:defense response"/>
    <property type="evidence" value="ECO:0007669"/>
    <property type="project" value="UniProtKB-KW"/>
</dbReference>
<dbReference type="InterPro" id="IPR016177">
    <property type="entry name" value="DNA-bd_dom_sf"/>
</dbReference>
<keyword evidence="2" id="KW-0611">Plant defense</keyword>
<dbReference type="AlphaFoldDB" id="A0A7J7HMD6"/>
<feature type="compositionally biased region" description="Pro residues" evidence="7">
    <location>
        <begin position="182"/>
        <end position="199"/>
    </location>
</feature>
<dbReference type="CDD" id="cd00018">
    <property type="entry name" value="AP2"/>
    <property type="match status" value="1"/>
</dbReference>